<organism evidence="7 8">
    <name type="scientific">Halocalculus aciditolerans</name>
    <dbReference type="NCBI Taxonomy" id="1383812"/>
    <lineage>
        <taxon>Archaea</taxon>
        <taxon>Methanobacteriati</taxon>
        <taxon>Methanobacteriota</taxon>
        <taxon>Stenosarchaea group</taxon>
        <taxon>Halobacteria</taxon>
        <taxon>Halobacteriales</taxon>
        <taxon>Halobacteriaceae</taxon>
        <taxon>Halocalculus</taxon>
    </lineage>
</organism>
<dbReference type="Pfam" id="PF07676">
    <property type="entry name" value="PD40"/>
    <property type="match status" value="3"/>
</dbReference>
<feature type="domain" description="Peptidase S9 prolyl oligopeptidase catalytic" evidence="6">
    <location>
        <begin position="459"/>
        <end position="664"/>
    </location>
</feature>
<accession>A0A830FES5</accession>
<keyword evidence="4" id="KW-0720">Serine protease</keyword>
<comment type="caution">
    <text evidence="7">The sequence shown here is derived from an EMBL/GenBank/DDBJ whole genome shotgun (WGS) entry which is preliminary data.</text>
</comment>
<reference evidence="7" key="2">
    <citation type="submission" date="2020-09" db="EMBL/GenBank/DDBJ databases">
        <authorList>
            <person name="Sun Q."/>
            <person name="Ohkuma M."/>
        </authorList>
    </citation>
    <scope>NUCLEOTIDE SEQUENCE</scope>
    <source>
        <strain evidence="7">JCM 19596</strain>
    </source>
</reference>
<keyword evidence="2" id="KW-0645">Protease</keyword>
<dbReference type="Gene3D" id="3.40.50.1820">
    <property type="entry name" value="alpha/beta hydrolase"/>
    <property type="match status" value="1"/>
</dbReference>
<proteinExistence type="inferred from homology"/>
<dbReference type="OrthoDB" id="25019at2157"/>
<sequence length="691" mass="76569">MQRVRASDYHDIAKASDPRVSPDGERVAFVRQVPDDEESSERTIYVARIGGEEPRRFSVAEGSDGEPRWSPDGETLAFVSDRGEETDRPQLHLLPTRGGEAEVATDVVGGVSQVAWSPDGERIAFVQEVRPEEREADYDLALGDAEYEREAPDPRVIDRHVYRAGARYFDGTRSQLYLLDVEGGDVERVTDAEADHGTPTWGDSETLYYSVKRGRDADDTLDVDVDAYDVEAGEAETVTTTTGWGTTLAATDRHVAYLRTPKDGFSMRSADIEVMDTESGETWLLTEEFDRTVSPMRLAFHPDGNYLYFATPDEGEVVLRRVRVGNRGPGRDREQASGDSRERGGDVETVFSGGHLDGFDVGRDAVAVTRSEWDHPSDVFAATPAGAEEVRLTRLNADYLDGRAVREPEEVWFDNGEGRDIQGWVLTPPDFDPDETYPLAVEIHGGPHAMWSTAGTMWHEFQSLAAAGYVVFWSNPRGSTGYGEAHATAIERDWGDVTMTDVMAGVEEVAARDYVDESNAFVTGGSFGGFMTGWIVGHTDFFAGAVAQRGVYDFASFYGSTDAFKLVEGDYGTTPWEEPEFLWEQSPAAHVDDVDTPTLVVHADNDYRVPVNNGEMFYLFLRKNGVDTRLVRYPREGHELSRSGEPGHVVDRIERIVRWFDGYSDHSDDPPALERGADEGLPSAAESEDDE</sequence>
<feature type="compositionally biased region" description="Basic and acidic residues" evidence="5">
    <location>
        <begin position="329"/>
        <end position="346"/>
    </location>
</feature>
<dbReference type="Proteomes" id="UP000607197">
    <property type="component" value="Unassembled WGS sequence"/>
</dbReference>
<dbReference type="SUPFAM" id="SSF82171">
    <property type="entry name" value="DPP6 N-terminal domain-like"/>
    <property type="match status" value="1"/>
</dbReference>
<evidence type="ECO:0000256" key="2">
    <source>
        <dbReference type="ARBA" id="ARBA00022670"/>
    </source>
</evidence>
<dbReference type="Gene3D" id="2.120.10.30">
    <property type="entry name" value="TolB, C-terminal domain"/>
    <property type="match status" value="2"/>
</dbReference>
<feature type="region of interest" description="Disordered" evidence="5">
    <location>
        <begin position="324"/>
        <end position="347"/>
    </location>
</feature>
<dbReference type="FunFam" id="3.40.50.1820:FF:000028">
    <property type="entry name" value="S9 family peptidase"/>
    <property type="match status" value="1"/>
</dbReference>
<dbReference type="InterPro" id="IPR029058">
    <property type="entry name" value="AB_hydrolase_fold"/>
</dbReference>
<dbReference type="GO" id="GO:0004252">
    <property type="term" value="F:serine-type endopeptidase activity"/>
    <property type="evidence" value="ECO:0007669"/>
    <property type="project" value="TreeGrafter"/>
</dbReference>
<reference evidence="7" key="1">
    <citation type="journal article" date="2014" name="Int. J. Syst. Evol. Microbiol.">
        <title>Complete genome sequence of Corynebacterium casei LMG S-19264T (=DSM 44701T), isolated from a smear-ripened cheese.</title>
        <authorList>
            <consortium name="US DOE Joint Genome Institute (JGI-PGF)"/>
            <person name="Walter F."/>
            <person name="Albersmeier A."/>
            <person name="Kalinowski J."/>
            <person name="Ruckert C."/>
        </authorList>
    </citation>
    <scope>NUCLEOTIDE SEQUENCE</scope>
    <source>
        <strain evidence="7">JCM 19596</strain>
    </source>
</reference>
<keyword evidence="8" id="KW-1185">Reference proteome</keyword>
<dbReference type="EMBL" id="BMPG01000001">
    <property type="protein sequence ID" value="GGL48018.1"/>
    <property type="molecule type" value="Genomic_DNA"/>
</dbReference>
<evidence type="ECO:0000256" key="3">
    <source>
        <dbReference type="ARBA" id="ARBA00022801"/>
    </source>
</evidence>
<comment type="similarity">
    <text evidence="1">Belongs to the peptidase S9C family.</text>
</comment>
<evidence type="ECO:0000256" key="5">
    <source>
        <dbReference type="SAM" id="MobiDB-lite"/>
    </source>
</evidence>
<gene>
    <name evidence="7" type="ORF">GCM10009039_02770</name>
</gene>
<evidence type="ECO:0000313" key="7">
    <source>
        <dbReference type="EMBL" id="GGL48018.1"/>
    </source>
</evidence>
<dbReference type="AlphaFoldDB" id="A0A830FES5"/>
<dbReference type="PANTHER" id="PTHR42776">
    <property type="entry name" value="SERINE PEPTIDASE S9 FAMILY MEMBER"/>
    <property type="match status" value="1"/>
</dbReference>
<dbReference type="InterPro" id="IPR011042">
    <property type="entry name" value="6-blade_b-propeller_TolB-like"/>
</dbReference>
<evidence type="ECO:0000256" key="4">
    <source>
        <dbReference type="ARBA" id="ARBA00022825"/>
    </source>
</evidence>
<dbReference type="RefSeq" id="WP_188975090.1">
    <property type="nucleotide sequence ID" value="NZ_BMPG01000001.1"/>
</dbReference>
<evidence type="ECO:0000313" key="8">
    <source>
        <dbReference type="Proteomes" id="UP000607197"/>
    </source>
</evidence>
<dbReference type="PANTHER" id="PTHR42776:SF4">
    <property type="entry name" value="ACYLAMINO-ACID-RELEASING ENZYME"/>
    <property type="match status" value="1"/>
</dbReference>
<name>A0A830FES5_9EURY</name>
<protein>
    <submittedName>
        <fullName evidence="7">Acylaminoacyl-peptidase</fullName>
    </submittedName>
</protein>
<evidence type="ECO:0000256" key="1">
    <source>
        <dbReference type="ARBA" id="ARBA00010040"/>
    </source>
</evidence>
<keyword evidence="3" id="KW-0378">Hydrolase</keyword>
<evidence type="ECO:0000259" key="6">
    <source>
        <dbReference type="Pfam" id="PF00326"/>
    </source>
</evidence>
<dbReference type="SUPFAM" id="SSF53474">
    <property type="entry name" value="alpha/beta-Hydrolases"/>
    <property type="match status" value="1"/>
</dbReference>
<dbReference type="InterPro" id="IPR011659">
    <property type="entry name" value="WD40"/>
</dbReference>
<feature type="region of interest" description="Disordered" evidence="5">
    <location>
        <begin position="1"/>
        <end position="24"/>
    </location>
</feature>
<dbReference type="Pfam" id="PF00326">
    <property type="entry name" value="Peptidase_S9"/>
    <property type="match status" value="1"/>
</dbReference>
<feature type="region of interest" description="Disordered" evidence="5">
    <location>
        <begin position="665"/>
        <end position="691"/>
    </location>
</feature>
<dbReference type="InterPro" id="IPR001375">
    <property type="entry name" value="Peptidase_S9_cat"/>
</dbReference>
<dbReference type="GO" id="GO:0006508">
    <property type="term" value="P:proteolysis"/>
    <property type="evidence" value="ECO:0007669"/>
    <property type="project" value="UniProtKB-KW"/>
</dbReference>